<feature type="domain" description="HTH cro/C1-type" evidence="1">
    <location>
        <begin position="4"/>
        <end position="52"/>
    </location>
</feature>
<evidence type="ECO:0000313" key="2">
    <source>
        <dbReference type="EMBL" id="RHL17175.1"/>
    </source>
</evidence>
<dbReference type="PANTHER" id="PTHR37301:SF1">
    <property type="entry name" value="DNA-BINDING PROTEIN"/>
    <property type="match status" value="1"/>
</dbReference>
<dbReference type="PANTHER" id="PTHR37301">
    <property type="entry name" value="DNA-BINDING PROTEIN-RELATED"/>
    <property type="match status" value="1"/>
</dbReference>
<dbReference type="EMBL" id="QROI01000007">
    <property type="protein sequence ID" value="RHL17175.1"/>
    <property type="molecule type" value="Genomic_DNA"/>
</dbReference>
<dbReference type="AlphaFoldDB" id="A0A415J9X4"/>
<evidence type="ECO:0000313" key="3">
    <source>
        <dbReference type="Proteomes" id="UP000284916"/>
    </source>
</evidence>
<dbReference type="InterPro" id="IPR010982">
    <property type="entry name" value="Lambda_DNA-bd_dom_sf"/>
</dbReference>
<proteinExistence type="predicted"/>
<sequence>MRIRNITLTELSEKTGLTISNLSNIKNNRITSIRFSTLEKLCKVLDCNLVIF</sequence>
<dbReference type="InterPro" id="IPR001387">
    <property type="entry name" value="Cro/C1-type_HTH"/>
</dbReference>
<dbReference type="RefSeq" id="WP_118441321.1">
    <property type="nucleotide sequence ID" value="NZ_QROD01000007.1"/>
</dbReference>
<reference evidence="2 3" key="1">
    <citation type="submission" date="2018-08" db="EMBL/GenBank/DDBJ databases">
        <title>A genome reference for cultivated species of the human gut microbiota.</title>
        <authorList>
            <person name="Zou Y."/>
            <person name="Xue W."/>
            <person name="Luo G."/>
        </authorList>
    </citation>
    <scope>NUCLEOTIDE SEQUENCE [LARGE SCALE GENOMIC DNA]</scope>
    <source>
        <strain evidence="2 3">AF39-11</strain>
    </source>
</reference>
<dbReference type="Gene3D" id="1.10.260.40">
    <property type="entry name" value="lambda repressor-like DNA-binding domains"/>
    <property type="match status" value="1"/>
</dbReference>
<accession>A0A415J9X4</accession>
<protein>
    <submittedName>
        <fullName evidence="2">XRE family transcriptional regulator</fullName>
    </submittedName>
</protein>
<organism evidence="2 3">
    <name type="scientific">Phocaeicola plebeius</name>
    <dbReference type="NCBI Taxonomy" id="310297"/>
    <lineage>
        <taxon>Bacteria</taxon>
        <taxon>Pseudomonadati</taxon>
        <taxon>Bacteroidota</taxon>
        <taxon>Bacteroidia</taxon>
        <taxon>Bacteroidales</taxon>
        <taxon>Bacteroidaceae</taxon>
        <taxon>Phocaeicola</taxon>
    </lineage>
</organism>
<dbReference type="SMART" id="SM00530">
    <property type="entry name" value="HTH_XRE"/>
    <property type="match status" value="1"/>
</dbReference>
<dbReference type="Proteomes" id="UP000284916">
    <property type="component" value="Unassembled WGS sequence"/>
</dbReference>
<dbReference type="SUPFAM" id="SSF47413">
    <property type="entry name" value="lambda repressor-like DNA-binding domains"/>
    <property type="match status" value="1"/>
</dbReference>
<dbReference type="Pfam" id="PF13443">
    <property type="entry name" value="HTH_26"/>
    <property type="match status" value="1"/>
</dbReference>
<dbReference type="GO" id="GO:0003677">
    <property type="term" value="F:DNA binding"/>
    <property type="evidence" value="ECO:0007669"/>
    <property type="project" value="InterPro"/>
</dbReference>
<gene>
    <name evidence="2" type="ORF">DW035_05370</name>
</gene>
<evidence type="ECO:0000259" key="1">
    <source>
        <dbReference type="PROSITE" id="PS50943"/>
    </source>
</evidence>
<dbReference type="PROSITE" id="PS50943">
    <property type="entry name" value="HTH_CROC1"/>
    <property type="match status" value="1"/>
</dbReference>
<name>A0A415J9X4_9BACT</name>
<comment type="caution">
    <text evidence="2">The sequence shown here is derived from an EMBL/GenBank/DDBJ whole genome shotgun (WGS) entry which is preliminary data.</text>
</comment>